<evidence type="ECO:0000256" key="1">
    <source>
        <dbReference type="SAM" id="SignalP"/>
    </source>
</evidence>
<organism evidence="2 3">
    <name type="scientific">Levilactobacillus suantsaiihabitans</name>
    <dbReference type="NCBI Taxonomy" id="2487722"/>
    <lineage>
        <taxon>Bacteria</taxon>
        <taxon>Bacillati</taxon>
        <taxon>Bacillota</taxon>
        <taxon>Bacilli</taxon>
        <taxon>Lactobacillales</taxon>
        <taxon>Lactobacillaceae</taxon>
        <taxon>Levilactobacillus</taxon>
    </lineage>
</organism>
<evidence type="ECO:0000313" key="2">
    <source>
        <dbReference type="EMBL" id="TGD19456.1"/>
    </source>
</evidence>
<dbReference type="AlphaFoldDB" id="A0A4Z0JDP4"/>
<sequence>MRKLSKGLLLMFVTFGALVLATGTTADASTWHQGLPKLVRQHKLWAGKKGAKFGSAKQLYSRNYIEIGKLTEGKWKNKYYFADVLRSYYKNGKYEDTFDEVLINNSRYESDPATAYKKMGKHTYQIKSTLKRSGYPDQRYKVKFSKKNKRMNVWQKRLWNHIDPNKGMNRSQKRWHKLGQYHGIKTVSDDSLWKRDPVRK</sequence>
<accession>A0A4Z0JDP4</accession>
<comment type="caution">
    <text evidence="2">The sequence shown here is derived from an EMBL/GenBank/DDBJ whole genome shotgun (WGS) entry which is preliminary data.</text>
</comment>
<dbReference type="EMBL" id="RKLX01000005">
    <property type="protein sequence ID" value="TGD19456.1"/>
    <property type="molecule type" value="Genomic_DNA"/>
</dbReference>
<name>A0A4Z0JDP4_9LACO</name>
<evidence type="ECO:0000313" key="3">
    <source>
        <dbReference type="Proteomes" id="UP000297348"/>
    </source>
</evidence>
<protein>
    <submittedName>
        <fullName evidence="2">Uncharacterized protein</fullName>
    </submittedName>
</protein>
<keyword evidence="1" id="KW-0732">Signal</keyword>
<feature type="chain" id="PRO_5021361652" evidence="1">
    <location>
        <begin position="29"/>
        <end position="200"/>
    </location>
</feature>
<proteinExistence type="predicted"/>
<feature type="signal peptide" evidence="1">
    <location>
        <begin position="1"/>
        <end position="28"/>
    </location>
</feature>
<keyword evidence="3" id="KW-1185">Reference proteome</keyword>
<dbReference type="Proteomes" id="UP000297348">
    <property type="component" value="Unassembled WGS sequence"/>
</dbReference>
<gene>
    <name evidence="2" type="ORF">EGT51_04610</name>
</gene>
<reference evidence="2 3" key="1">
    <citation type="submission" date="2018-10" db="EMBL/GenBank/DDBJ databases">
        <title>Lactobacillus sp. R7 and Lactobacillus sp. R19 isolated from fermented mustard green product of Taiwan.</title>
        <authorList>
            <person name="Lin S.-T."/>
        </authorList>
    </citation>
    <scope>NUCLEOTIDE SEQUENCE [LARGE SCALE GENOMIC DNA]</scope>
    <source>
        <strain evidence="2 3">BCRC 81129</strain>
    </source>
</reference>